<dbReference type="EMBL" id="PYAV01000005">
    <property type="protein sequence ID" value="PSL46896.1"/>
    <property type="molecule type" value="Genomic_DNA"/>
</dbReference>
<dbReference type="OrthoDB" id="9805416at2"/>
<dbReference type="GO" id="GO:0051287">
    <property type="term" value="F:NAD binding"/>
    <property type="evidence" value="ECO:0007669"/>
    <property type="project" value="InterPro"/>
</dbReference>
<comment type="caution">
    <text evidence="7">The sequence shown here is derived from an EMBL/GenBank/DDBJ whole genome shotgun (WGS) entry which is preliminary data.</text>
</comment>
<dbReference type="InterPro" id="IPR006139">
    <property type="entry name" value="D-isomer_2_OHA_DH_cat_dom"/>
</dbReference>
<comment type="similarity">
    <text evidence="1 4">Belongs to the D-isomer specific 2-hydroxyacid dehydrogenase family.</text>
</comment>
<dbReference type="PROSITE" id="PS00670">
    <property type="entry name" value="D_2_HYDROXYACID_DH_2"/>
    <property type="match status" value="1"/>
</dbReference>
<dbReference type="AlphaFoldDB" id="A0A2P8HL13"/>
<keyword evidence="8" id="KW-1185">Reference proteome</keyword>
<dbReference type="Pfam" id="PF02826">
    <property type="entry name" value="2-Hacid_dh_C"/>
    <property type="match status" value="1"/>
</dbReference>
<organism evidence="7 8">
    <name type="scientific">Salsuginibacillus halophilus</name>
    <dbReference type="NCBI Taxonomy" id="517424"/>
    <lineage>
        <taxon>Bacteria</taxon>
        <taxon>Bacillati</taxon>
        <taxon>Bacillota</taxon>
        <taxon>Bacilli</taxon>
        <taxon>Bacillales</taxon>
        <taxon>Bacillaceae</taxon>
        <taxon>Salsuginibacillus</taxon>
    </lineage>
</organism>
<dbReference type="SUPFAM" id="SSF52283">
    <property type="entry name" value="Formate/glycerate dehydrogenase catalytic domain-like"/>
    <property type="match status" value="1"/>
</dbReference>
<dbReference type="RefSeq" id="WP_106588408.1">
    <property type="nucleotide sequence ID" value="NZ_PYAV01000005.1"/>
</dbReference>
<dbReference type="InterPro" id="IPR006140">
    <property type="entry name" value="D-isomer_DH_NAD-bd"/>
</dbReference>
<keyword evidence="3" id="KW-0520">NAD</keyword>
<dbReference type="SUPFAM" id="SSF51735">
    <property type="entry name" value="NAD(P)-binding Rossmann-fold domains"/>
    <property type="match status" value="1"/>
</dbReference>
<dbReference type="PROSITE" id="PS00671">
    <property type="entry name" value="D_2_HYDROXYACID_DH_3"/>
    <property type="match status" value="1"/>
</dbReference>
<sequence length="314" mass="35044">MKIVITELNWPQGIENLKSFAEVTYDPELWKNRDDLLSKVADADAVIVRNQTKVDQELLAHAPRLKVIGRLGVGLDNIDLEAARNAEIPVITAKNANAISVAEYVLSTMLIKSRNFFDVTASVKQGEWKRRDYTGEEIYGKTLGFIGMGEIGARLATRAKALGMNLLGYDPFVAPFDYPFQEIGIQESNFESVLSNSDFITIHVPFNKHTKDLISAEQLTKMKPGSVLINTSRGGIVNEEDLYTHLKTNSDCFAVLDVFAEEPPPQNHSLFELDNVFLTPHVSGLTEQSQERTSVMVSEEVQKELEGIRSLCRV</sequence>
<dbReference type="Gene3D" id="3.40.50.720">
    <property type="entry name" value="NAD(P)-binding Rossmann-like Domain"/>
    <property type="match status" value="2"/>
</dbReference>
<dbReference type="PANTHER" id="PTHR42789">
    <property type="entry name" value="D-ISOMER SPECIFIC 2-HYDROXYACID DEHYDROGENASE FAMILY PROTEIN (AFU_ORTHOLOGUE AFUA_6G10090)"/>
    <property type="match status" value="1"/>
</dbReference>
<feature type="domain" description="D-isomer specific 2-hydroxyacid dehydrogenase NAD-binding" evidence="6">
    <location>
        <begin position="107"/>
        <end position="283"/>
    </location>
</feature>
<dbReference type="GO" id="GO:0004617">
    <property type="term" value="F:phosphoglycerate dehydrogenase activity"/>
    <property type="evidence" value="ECO:0007669"/>
    <property type="project" value="UniProtKB-ARBA"/>
</dbReference>
<dbReference type="InterPro" id="IPR050857">
    <property type="entry name" value="D-2-hydroxyacid_DH"/>
</dbReference>
<dbReference type="FunFam" id="3.40.50.720:FF:000041">
    <property type="entry name" value="D-3-phosphoglycerate dehydrogenase"/>
    <property type="match status" value="1"/>
</dbReference>
<dbReference type="CDD" id="cd12173">
    <property type="entry name" value="PGDH_4"/>
    <property type="match status" value="1"/>
</dbReference>
<evidence type="ECO:0000313" key="7">
    <source>
        <dbReference type="EMBL" id="PSL46896.1"/>
    </source>
</evidence>
<dbReference type="Proteomes" id="UP000242310">
    <property type="component" value="Unassembled WGS sequence"/>
</dbReference>
<keyword evidence="2 4" id="KW-0560">Oxidoreductase</keyword>
<dbReference type="GO" id="GO:0006564">
    <property type="term" value="P:L-serine biosynthetic process"/>
    <property type="evidence" value="ECO:0007669"/>
    <property type="project" value="UniProtKB-ARBA"/>
</dbReference>
<protein>
    <submittedName>
        <fullName evidence="7">D-3-phosphoglycerate dehydrogenase/(S)-sulfolactate dehydrogenase</fullName>
    </submittedName>
</protein>
<dbReference type="GO" id="GO:0047545">
    <property type="term" value="F:(S)-2-hydroxyglutarate dehydrogenase activity"/>
    <property type="evidence" value="ECO:0007669"/>
    <property type="project" value="UniProtKB-ARBA"/>
</dbReference>
<evidence type="ECO:0000256" key="4">
    <source>
        <dbReference type="RuleBase" id="RU003719"/>
    </source>
</evidence>
<dbReference type="InterPro" id="IPR036291">
    <property type="entry name" value="NAD(P)-bd_dom_sf"/>
</dbReference>
<evidence type="ECO:0000259" key="5">
    <source>
        <dbReference type="Pfam" id="PF00389"/>
    </source>
</evidence>
<evidence type="ECO:0000256" key="2">
    <source>
        <dbReference type="ARBA" id="ARBA00023002"/>
    </source>
</evidence>
<evidence type="ECO:0000313" key="8">
    <source>
        <dbReference type="Proteomes" id="UP000242310"/>
    </source>
</evidence>
<accession>A0A2P8HL13</accession>
<dbReference type="PANTHER" id="PTHR42789:SF1">
    <property type="entry name" value="D-ISOMER SPECIFIC 2-HYDROXYACID DEHYDROGENASE FAMILY PROTEIN (AFU_ORTHOLOGUE AFUA_6G10090)"/>
    <property type="match status" value="1"/>
</dbReference>
<evidence type="ECO:0000259" key="6">
    <source>
        <dbReference type="Pfam" id="PF02826"/>
    </source>
</evidence>
<reference evidence="7 8" key="1">
    <citation type="submission" date="2018-03" db="EMBL/GenBank/DDBJ databases">
        <title>Genomic Encyclopedia of Type Strains, Phase III (KMG-III): the genomes of soil and plant-associated and newly described type strains.</title>
        <authorList>
            <person name="Whitman W."/>
        </authorList>
    </citation>
    <scope>NUCLEOTIDE SEQUENCE [LARGE SCALE GENOMIC DNA]</scope>
    <source>
        <strain evidence="7 8">CGMCC 1.07653</strain>
    </source>
</reference>
<proteinExistence type="inferred from homology"/>
<evidence type="ECO:0000256" key="3">
    <source>
        <dbReference type="ARBA" id="ARBA00023027"/>
    </source>
</evidence>
<name>A0A2P8HL13_9BACI</name>
<dbReference type="Pfam" id="PF00389">
    <property type="entry name" value="2-Hacid_dh"/>
    <property type="match status" value="1"/>
</dbReference>
<feature type="domain" description="D-isomer specific 2-hydroxyacid dehydrogenase catalytic" evidence="5">
    <location>
        <begin position="10"/>
        <end position="308"/>
    </location>
</feature>
<dbReference type="InterPro" id="IPR029753">
    <property type="entry name" value="D-isomer_DH_CS"/>
</dbReference>
<evidence type="ECO:0000256" key="1">
    <source>
        <dbReference type="ARBA" id="ARBA00005854"/>
    </source>
</evidence>
<gene>
    <name evidence="7" type="ORF">B0H94_10546</name>
</gene>